<accession>A0A133US71</accession>
<evidence type="ECO:0000313" key="3">
    <source>
        <dbReference type="Proteomes" id="UP000070414"/>
    </source>
</evidence>
<keyword evidence="1" id="KW-0472">Membrane</keyword>
<gene>
    <name evidence="2" type="ORF">AKJ38_01970</name>
</gene>
<dbReference type="Proteomes" id="UP000070414">
    <property type="component" value="Unassembled WGS sequence"/>
</dbReference>
<evidence type="ECO:0000256" key="1">
    <source>
        <dbReference type="SAM" id="Phobius"/>
    </source>
</evidence>
<dbReference type="AlphaFoldDB" id="A0A133US71"/>
<keyword evidence="1" id="KW-1133">Transmembrane helix</keyword>
<feature type="transmembrane region" description="Helical" evidence="1">
    <location>
        <begin position="7"/>
        <end position="27"/>
    </location>
</feature>
<protein>
    <submittedName>
        <fullName evidence="2">Uncharacterized protein</fullName>
    </submittedName>
</protein>
<organism evidence="2 3">
    <name type="scientific">candidate division MSBL1 archaeon SCGC-AAA259I14</name>
    <dbReference type="NCBI Taxonomy" id="1698268"/>
    <lineage>
        <taxon>Archaea</taxon>
        <taxon>Methanobacteriati</taxon>
        <taxon>Methanobacteriota</taxon>
        <taxon>candidate division MSBL1</taxon>
    </lineage>
</organism>
<sequence>MSWKSGFGAILSTWGVVSLLVTMSLIIKISGTLETTYSALIGILGLVSSILIILLGISVVSLDSEIERLKTRTKKTRSGTNKIVRKIKSLEKKIES</sequence>
<feature type="transmembrane region" description="Helical" evidence="1">
    <location>
        <begin position="39"/>
        <end position="62"/>
    </location>
</feature>
<dbReference type="EMBL" id="LHXS01000027">
    <property type="protein sequence ID" value="KXA97092.1"/>
    <property type="molecule type" value="Genomic_DNA"/>
</dbReference>
<evidence type="ECO:0000313" key="2">
    <source>
        <dbReference type="EMBL" id="KXA97092.1"/>
    </source>
</evidence>
<proteinExistence type="predicted"/>
<keyword evidence="1" id="KW-0812">Transmembrane</keyword>
<keyword evidence="3" id="KW-1185">Reference proteome</keyword>
<comment type="caution">
    <text evidence="2">The sequence shown here is derived from an EMBL/GenBank/DDBJ whole genome shotgun (WGS) entry which is preliminary data.</text>
</comment>
<name>A0A133US71_9EURY</name>
<reference evidence="2 3" key="1">
    <citation type="journal article" date="2016" name="Sci. Rep.">
        <title>Metabolic traits of an uncultured archaeal lineage -MSBL1- from brine pools of the Red Sea.</title>
        <authorList>
            <person name="Mwirichia R."/>
            <person name="Alam I."/>
            <person name="Rashid M."/>
            <person name="Vinu M."/>
            <person name="Ba-Alawi W."/>
            <person name="Anthony Kamau A."/>
            <person name="Kamanda Ngugi D."/>
            <person name="Goker M."/>
            <person name="Klenk H.P."/>
            <person name="Bajic V."/>
            <person name="Stingl U."/>
        </authorList>
    </citation>
    <scope>NUCLEOTIDE SEQUENCE [LARGE SCALE GENOMIC DNA]</scope>
    <source>
        <strain evidence="2">SCGC-AAA259I14</strain>
    </source>
</reference>